<keyword evidence="2" id="KW-1185">Reference proteome</keyword>
<comment type="caution">
    <text evidence="1">The sequence shown here is derived from an EMBL/GenBank/DDBJ whole genome shotgun (WGS) entry which is preliminary data.</text>
</comment>
<organism evidence="1 2">
    <name type="scientific">Clostridium omnivorum</name>
    <dbReference type="NCBI Taxonomy" id="1604902"/>
    <lineage>
        <taxon>Bacteria</taxon>
        <taxon>Bacillati</taxon>
        <taxon>Bacillota</taxon>
        <taxon>Clostridia</taxon>
        <taxon>Eubacteriales</taxon>
        <taxon>Clostridiaceae</taxon>
        <taxon>Clostridium</taxon>
    </lineage>
</organism>
<sequence>MPKRFFNAYTDENIKKAVSQHFEIIKYENIDVKKSAVHLQCMILKKKGVYSYYILDKIIK</sequence>
<proteinExistence type="predicted"/>
<gene>
    <name evidence="1" type="ORF">bsdE14_39710</name>
</gene>
<evidence type="ECO:0000313" key="2">
    <source>
        <dbReference type="Proteomes" id="UP001208567"/>
    </source>
</evidence>
<accession>A0ABQ5NBK0</accession>
<dbReference type="Proteomes" id="UP001208567">
    <property type="component" value="Unassembled WGS sequence"/>
</dbReference>
<evidence type="ECO:0000313" key="1">
    <source>
        <dbReference type="EMBL" id="GLC32561.1"/>
    </source>
</evidence>
<protein>
    <submittedName>
        <fullName evidence="1">Uncharacterized protein</fullName>
    </submittedName>
</protein>
<name>A0ABQ5NBK0_9CLOT</name>
<dbReference type="EMBL" id="BRXR01000001">
    <property type="protein sequence ID" value="GLC32561.1"/>
    <property type="molecule type" value="Genomic_DNA"/>
</dbReference>
<reference evidence="1 2" key="1">
    <citation type="journal article" date="2024" name="Int. J. Syst. Evol. Microbiol.">
        <title>Clostridium omnivorum sp. nov., isolated from anoxic soil under the treatment of reductive soil disinfestation.</title>
        <authorList>
            <person name="Ueki A."/>
            <person name="Tonouchi A."/>
            <person name="Kaku N."/>
            <person name="Honma S."/>
            <person name="Ueki K."/>
        </authorList>
    </citation>
    <scope>NUCLEOTIDE SEQUENCE [LARGE SCALE GENOMIC DNA]</scope>
    <source>
        <strain evidence="1 2">E14</strain>
    </source>
</reference>